<organism evidence="3 4">
    <name type="scientific">Megasphaera stantonii</name>
    <dbReference type="NCBI Taxonomy" id="2144175"/>
    <lineage>
        <taxon>Bacteria</taxon>
        <taxon>Bacillati</taxon>
        <taxon>Bacillota</taxon>
        <taxon>Negativicutes</taxon>
        <taxon>Veillonellales</taxon>
        <taxon>Veillonellaceae</taxon>
        <taxon>Megasphaera</taxon>
    </lineage>
</organism>
<dbReference type="OrthoDB" id="9803333at2"/>
<dbReference type="PANTHER" id="PTHR42760:SF133">
    <property type="entry name" value="3-OXOACYL-[ACYL-CARRIER-PROTEIN] REDUCTASE"/>
    <property type="match status" value="1"/>
</dbReference>
<dbReference type="InterPro" id="IPR020904">
    <property type="entry name" value="Sc_DH/Rdtase_CS"/>
</dbReference>
<dbReference type="PRINTS" id="PR00081">
    <property type="entry name" value="GDHRDH"/>
</dbReference>
<sequence length="252" mass="27197">MIMGEFSGKIVLVTGGSKGIGAATVRRFCEEGAHCIIASRHLEECQSFADELQQAGFSASALAVDVSKVAEIKQMVGDVIDQFGKIDVLVNSAGVNNRKYAVDYVEEDWDYIMNINLKGAYFCTVEVGKEMLKQQKGAIISLSSLQSHINMQRLSIYGASKAGIRNFTKGLANEWATKGVRVNCVSPAFIATPLVEKVLQDPSYTTIIDSRTPMKRVGTPDEVANVILFLASDKASYITGADIAIDGGWTAS</sequence>
<dbReference type="FunFam" id="3.40.50.720:FF:000084">
    <property type="entry name" value="Short-chain dehydrogenase reductase"/>
    <property type="match status" value="1"/>
</dbReference>
<dbReference type="KEGG" id="meg:DKB62_02840"/>
<evidence type="ECO:0000256" key="2">
    <source>
        <dbReference type="ARBA" id="ARBA00023002"/>
    </source>
</evidence>
<dbReference type="NCBIfam" id="NF005559">
    <property type="entry name" value="PRK07231.1"/>
    <property type="match status" value="1"/>
</dbReference>
<name>A0A346AXK0_9FIRM</name>
<dbReference type="CDD" id="cd05233">
    <property type="entry name" value="SDR_c"/>
    <property type="match status" value="1"/>
</dbReference>
<dbReference type="InterPro" id="IPR002347">
    <property type="entry name" value="SDR_fam"/>
</dbReference>
<protein>
    <submittedName>
        <fullName evidence="3">SDR family NAD(P)-dependent oxidoreductase</fullName>
    </submittedName>
</protein>
<dbReference type="GO" id="GO:0048038">
    <property type="term" value="F:quinone binding"/>
    <property type="evidence" value="ECO:0007669"/>
    <property type="project" value="TreeGrafter"/>
</dbReference>
<dbReference type="EMBL" id="CP029462">
    <property type="protein sequence ID" value="AXL20593.1"/>
    <property type="molecule type" value="Genomic_DNA"/>
</dbReference>
<reference evidence="3 4" key="1">
    <citation type="submission" date="2018-05" db="EMBL/GenBank/DDBJ databases">
        <title>Complete genome sequence of Megasphaera sp. AJH120T, isolated from the ceca of a chicken.</title>
        <authorList>
            <person name="Maki J."/>
            <person name="Looft T."/>
        </authorList>
    </citation>
    <scope>NUCLEOTIDE SEQUENCE [LARGE SCALE GENOMIC DNA]</scope>
    <source>
        <strain evidence="3 4">AJH120</strain>
    </source>
</reference>
<keyword evidence="2" id="KW-0560">Oxidoreductase</keyword>
<dbReference type="GO" id="GO:0008206">
    <property type="term" value="P:bile acid metabolic process"/>
    <property type="evidence" value="ECO:0007669"/>
    <property type="project" value="UniProtKB-ARBA"/>
</dbReference>
<keyword evidence="4" id="KW-1185">Reference proteome</keyword>
<dbReference type="GO" id="GO:0016616">
    <property type="term" value="F:oxidoreductase activity, acting on the CH-OH group of donors, NAD or NADP as acceptor"/>
    <property type="evidence" value="ECO:0007669"/>
    <property type="project" value="TreeGrafter"/>
</dbReference>
<comment type="similarity">
    <text evidence="1">Belongs to the short-chain dehydrogenases/reductases (SDR) family.</text>
</comment>
<evidence type="ECO:0000313" key="4">
    <source>
        <dbReference type="Proteomes" id="UP000254337"/>
    </source>
</evidence>
<dbReference type="SUPFAM" id="SSF51735">
    <property type="entry name" value="NAD(P)-binding Rossmann-fold domains"/>
    <property type="match status" value="1"/>
</dbReference>
<evidence type="ECO:0000313" key="3">
    <source>
        <dbReference type="EMBL" id="AXL20593.1"/>
    </source>
</evidence>
<dbReference type="PANTHER" id="PTHR42760">
    <property type="entry name" value="SHORT-CHAIN DEHYDROGENASES/REDUCTASES FAMILY MEMBER"/>
    <property type="match status" value="1"/>
</dbReference>
<gene>
    <name evidence="3" type="ORF">DKB62_02840</name>
</gene>
<proteinExistence type="inferred from homology"/>
<dbReference type="Proteomes" id="UP000254337">
    <property type="component" value="Chromosome"/>
</dbReference>
<dbReference type="InterPro" id="IPR036291">
    <property type="entry name" value="NAD(P)-bd_dom_sf"/>
</dbReference>
<evidence type="ECO:0000256" key="1">
    <source>
        <dbReference type="ARBA" id="ARBA00006484"/>
    </source>
</evidence>
<dbReference type="GO" id="GO:0006633">
    <property type="term" value="P:fatty acid biosynthetic process"/>
    <property type="evidence" value="ECO:0007669"/>
    <property type="project" value="TreeGrafter"/>
</dbReference>
<dbReference type="PROSITE" id="PS00061">
    <property type="entry name" value="ADH_SHORT"/>
    <property type="match status" value="1"/>
</dbReference>
<accession>A0A346AXK0</accession>
<dbReference type="RefSeq" id="WP_095629500.1">
    <property type="nucleotide sequence ID" value="NZ_CALYAU010000002.1"/>
</dbReference>
<dbReference type="AlphaFoldDB" id="A0A346AXK0"/>
<dbReference type="Pfam" id="PF13561">
    <property type="entry name" value="adh_short_C2"/>
    <property type="match status" value="1"/>
</dbReference>
<dbReference type="PRINTS" id="PR00080">
    <property type="entry name" value="SDRFAMILY"/>
</dbReference>
<dbReference type="Gene3D" id="3.40.50.720">
    <property type="entry name" value="NAD(P)-binding Rossmann-like Domain"/>
    <property type="match status" value="1"/>
</dbReference>